<sequence>MTTSTSDAGFRTRVRTFLQDRAKPAGSPTGSSTEDLPRADASPLQEAKAFQRAVWDAGLAGITWPREYGGQGLSTDELVAYNQVAADFELPTIPLSIGMGMVGPTLVELGTDEQKARYLPPLLRGDEVWCQMFSEPDAGSDVAALRTRALRTADGWVVSGQKTWTSNAQWSDYGVVLARTDPSAPKHRGITMFVVDMHAPGVTVRPLVVATGLAPFNEVFFDGVALPADAVVGEVDRGWQAAVAMLRHERVSIGTRVQTRANALGFDSLTELVRSRRWPPDPVTRRQLADAHVREAAVLAYGQVLQAEVKAGIEAGARGSVAKLAGAELRLWQARLAQELLGPDIALGAPGTAAAALGIIAAPGVATAGGTNEIQRNIIAERILGLPKDGGIAARDTPFDQIRTTR</sequence>
<dbReference type="Pfam" id="PF02770">
    <property type="entry name" value="Acyl-CoA_dh_M"/>
    <property type="match status" value="1"/>
</dbReference>
<dbReference type="Proteomes" id="UP001500449">
    <property type="component" value="Unassembled WGS sequence"/>
</dbReference>
<feature type="domain" description="Acyl-CoA oxidase/dehydrogenase middle" evidence="9">
    <location>
        <begin position="130"/>
        <end position="224"/>
    </location>
</feature>
<dbReference type="PANTHER" id="PTHR43292">
    <property type="entry name" value="ACYL-COA DEHYDROGENASE"/>
    <property type="match status" value="1"/>
</dbReference>
<evidence type="ECO:0000259" key="10">
    <source>
        <dbReference type="Pfam" id="PF02771"/>
    </source>
</evidence>
<dbReference type="InterPro" id="IPR046373">
    <property type="entry name" value="Acyl-CoA_Oxase/DH_mid-dom_sf"/>
</dbReference>
<feature type="domain" description="Acyl-CoA dehydrogenase/oxidase C-terminal" evidence="8">
    <location>
        <begin position="236"/>
        <end position="384"/>
    </location>
</feature>
<dbReference type="Gene3D" id="2.40.110.10">
    <property type="entry name" value="Butyryl-CoA Dehydrogenase, subunit A, domain 2"/>
    <property type="match status" value="1"/>
</dbReference>
<protein>
    <submittedName>
        <fullName evidence="11">Acyl-CoA dehydrogenase</fullName>
    </submittedName>
</protein>
<accession>A0ABN2N4X5</accession>
<dbReference type="Pfam" id="PF02771">
    <property type="entry name" value="Acyl-CoA_dh_N"/>
    <property type="match status" value="1"/>
</dbReference>
<dbReference type="SUPFAM" id="SSF47203">
    <property type="entry name" value="Acyl-CoA dehydrogenase C-terminal domain-like"/>
    <property type="match status" value="1"/>
</dbReference>
<comment type="cofactor">
    <cofactor evidence="1 6">
        <name>FAD</name>
        <dbReference type="ChEBI" id="CHEBI:57692"/>
    </cofactor>
</comment>
<evidence type="ECO:0000313" key="12">
    <source>
        <dbReference type="Proteomes" id="UP001500449"/>
    </source>
</evidence>
<evidence type="ECO:0000256" key="4">
    <source>
        <dbReference type="ARBA" id="ARBA00022827"/>
    </source>
</evidence>
<name>A0ABN2N4X5_9PSEU</name>
<dbReference type="InterPro" id="IPR009100">
    <property type="entry name" value="AcylCoA_DH/oxidase_NM_dom_sf"/>
</dbReference>
<dbReference type="InterPro" id="IPR037069">
    <property type="entry name" value="AcylCoA_DH/ox_N_sf"/>
</dbReference>
<evidence type="ECO:0000259" key="9">
    <source>
        <dbReference type="Pfam" id="PF02770"/>
    </source>
</evidence>
<feature type="region of interest" description="Disordered" evidence="7">
    <location>
        <begin position="1"/>
        <end position="43"/>
    </location>
</feature>
<reference evidence="11 12" key="1">
    <citation type="journal article" date="2019" name="Int. J. Syst. Evol. Microbiol.">
        <title>The Global Catalogue of Microorganisms (GCM) 10K type strain sequencing project: providing services to taxonomists for standard genome sequencing and annotation.</title>
        <authorList>
            <consortium name="The Broad Institute Genomics Platform"/>
            <consortium name="The Broad Institute Genome Sequencing Center for Infectious Disease"/>
            <person name="Wu L."/>
            <person name="Ma J."/>
        </authorList>
    </citation>
    <scope>NUCLEOTIDE SEQUENCE [LARGE SCALE GENOMIC DNA]</scope>
    <source>
        <strain evidence="11 12">JCM 16009</strain>
    </source>
</reference>
<dbReference type="InterPro" id="IPR009075">
    <property type="entry name" value="AcylCo_DH/oxidase_C"/>
</dbReference>
<keyword evidence="3 6" id="KW-0285">Flavoprotein</keyword>
<comment type="similarity">
    <text evidence="2 6">Belongs to the acyl-CoA dehydrogenase family.</text>
</comment>
<dbReference type="EMBL" id="BAAAQK010000009">
    <property type="protein sequence ID" value="GAA1852926.1"/>
    <property type="molecule type" value="Genomic_DNA"/>
</dbReference>
<evidence type="ECO:0000256" key="5">
    <source>
        <dbReference type="ARBA" id="ARBA00023002"/>
    </source>
</evidence>
<feature type="domain" description="Acyl-CoA dehydrogenase/oxidase N-terminal" evidence="10">
    <location>
        <begin position="10"/>
        <end position="126"/>
    </location>
</feature>
<dbReference type="InterPro" id="IPR052161">
    <property type="entry name" value="Mycobact_Acyl-CoA_DH"/>
</dbReference>
<organism evidence="11 12">
    <name type="scientific">Pseudonocardia ailaonensis</name>
    <dbReference type="NCBI Taxonomy" id="367279"/>
    <lineage>
        <taxon>Bacteria</taxon>
        <taxon>Bacillati</taxon>
        <taxon>Actinomycetota</taxon>
        <taxon>Actinomycetes</taxon>
        <taxon>Pseudonocardiales</taxon>
        <taxon>Pseudonocardiaceae</taxon>
        <taxon>Pseudonocardia</taxon>
    </lineage>
</organism>
<evidence type="ECO:0000256" key="2">
    <source>
        <dbReference type="ARBA" id="ARBA00009347"/>
    </source>
</evidence>
<dbReference type="InterPro" id="IPR006091">
    <property type="entry name" value="Acyl-CoA_Oxase/DH_mid-dom"/>
</dbReference>
<evidence type="ECO:0000256" key="6">
    <source>
        <dbReference type="RuleBase" id="RU362125"/>
    </source>
</evidence>
<evidence type="ECO:0000256" key="7">
    <source>
        <dbReference type="SAM" id="MobiDB-lite"/>
    </source>
</evidence>
<evidence type="ECO:0000256" key="3">
    <source>
        <dbReference type="ARBA" id="ARBA00022630"/>
    </source>
</evidence>
<keyword evidence="4 6" id="KW-0274">FAD</keyword>
<dbReference type="PANTHER" id="PTHR43292:SF4">
    <property type="entry name" value="ACYL-COA DEHYDROGENASE FADE34"/>
    <property type="match status" value="1"/>
</dbReference>
<dbReference type="Gene3D" id="1.20.140.10">
    <property type="entry name" value="Butyryl-CoA Dehydrogenase, subunit A, domain 3"/>
    <property type="match status" value="1"/>
</dbReference>
<dbReference type="InterPro" id="IPR013786">
    <property type="entry name" value="AcylCoA_DH/ox_N"/>
</dbReference>
<evidence type="ECO:0000313" key="11">
    <source>
        <dbReference type="EMBL" id="GAA1852926.1"/>
    </source>
</evidence>
<dbReference type="Pfam" id="PF00441">
    <property type="entry name" value="Acyl-CoA_dh_1"/>
    <property type="match status" value="1"/>
</dbReference>
<dbReference type="InterPro" id="IPR036250">
    <property type="entry name" value="AcylCo_DH-like_C"/>
</dbReference>
<dbReference type="RefSeq" id="WP_344418122.1">
    <property type="nucleotide sequence ID" value="NZ_BAAAQK010000009.1"/>
</dbReference>
<keyword evidence="5 6" id="KW-0560">Oxidoreductase</keyword>
<keyword evidence="12" id="KW-1185">Reference proteome</keyword>
<dbReference type="SUPFAM" id="SSF56645">
    <property type="entry name" value="Acyl-CoA dehydrogenase NM domain-like"/>
    <property type="match status" value="1"/>
</dbReference>
<evidence type="ECO:0000259" key="8">
    <source>
        <dbReference type="Pfam" id="PF00441"/>
    </source>
</evidence>
<proteinExistence type="inferred from homology"/>
<comment type="caution">
    <text evidence="11">The sequence shown here is derived from an EMBL/GenBank/DDBJ whole genome shotgun (WGS) entry which is preliminary data.</text>
</comment>
<gene>
    <name evidence="11" type="ORF">GCM10009836_36260</name>
</gene>
<dbReference type="Gene3D" id="1.10.540.10">
    <property type="entry name" value="Acyl-CoA dehydrogenase/oxidase, N-terminal domain"/>
    <property type="match status" value="1"/>
</dbReference>
<evidence type="ECO:0000256" key="1">
    <source>
        <dbReference type="ARBA" id="ARBA00001974"/>
    </source>
</evidence>